<accession>A0A1G7WYM9</accession>
<feature type="transmembrane region" description="Helical" evidence="1">
    <location>
        <begin position="29"/>
        <end position="48"/>
    </location>
</feature>
<evidence type="ECO:0000313" key="3">
    <source>
        <dbReference type="Proteomes" id="UP000199045"/>
    </source>
</evidence>
<dbReference type="EMBL" id="FNBN01000006">
    <property type="protein sequence ID" value="SDG77042.1"/>
    <property type="molecule type" value="Genomic_DNA"/>
</dbReference>
<evidence type="ECO:0008006" key="4">
    <source>
        <dbReference type="Google" id="ProtNLM"/>
    </source>
</evidence>
<dbReference type="AlphaFoldDB" id="A0A1G7WYM9"/>
<keyword evidence="1" id="KW-0472">Membrane</keyword>
<dbReference type="RefSeq" id="WP_089835278.1">
    <property type="nucleotide sequence ID" value="NZ_FNBN01000006.1"/>
</dbReference>
<name>A0A1G7WYM9_CHIFI</name>
<keyword evidence="1" id="KW-0812">Transmembrane</keyword>
<dbReference type="Proteomes" id="UP000199045">
    <property type="component" value="Unassembled WGS sequence"/>
</dbReference>
<protein>
    <recommendedName>
        <fullName evidence="4">Phosphatidate cytidylyltransferase</fullName>
    </recommendedName>
</protein>
<gene>
    <name evidence="2" type="ORF">SAMN04488121_106222</name>
</gene>
<dbReference type="STRING" id="104663.SAMN04488121_106222"/>
<evidence type="ECO:0000256" key="1">
    <source>
        <dbReference type="SAM" id="Phobius"/>
    </source>
</evidence>
<dbReference type="PROSITE" id="PS51257">
    <property type="entry name" value="PROKAR_LIPOPROTEIN"/>
    <property type="match status" value="1"/>
</dbReference>
<sequence length="53" mass="5699">MRNLQLGLLAFAVMLLSSCEVVGGIFKAGVWVGVLAVAFVVIIILWLVGRARK</sequence>
<reference evidence="2 3" key="1">
    <citation type="submission" date="2016-10" db="EMBL/GenBank/DDBJ databases">
        <authorList>
            <person name="de Groot N.N."/>
        </authorList>
    </citation>
    <scope>NUCLEOTIDE SEQUENCE [LARGE SCALE GENOMIC DNA]</scope>
    <source>
        <strain evidence="2 3">DSM 527</strain>
    </source>
</reference>
<proteinExistence type="predicted"/>
<keyword evidence="1" id="KW-1133">Transmembrane helix</keyword>
<organism evidence="2 3">
    <name type="scientific">Chitinophaga filiformis</name>
    <name type="common">Myxococcus filiformis</name>
    <name type="synonym">Flexibacter filiformis</name>
    <dbReference type="NCBI Taxonomy" id="104663"/>
    <lineage>
        <taxon>Bacteria</taxon>
        <taxon>Pseudomonadati</taxon>
        <taxon>Bacteroidota</taxon>
        <taxon>Chitinophagia</taxon>
        <taxon>Chitinophagales</taxon>
        <taxon>Chitinophagaceae</taxon>
        <taxon>Chitinophaga</taxon>
    </lineage>
</organism>
<evidence type="ECO:0000313" key="2">
    <source>
        <dbReference type="EMBL" id="SDG77042.1"/>
    </source>
</evidence>